<dbReference type="GO" id="GO:0022625">
    <property type="term" value="C:cytosolic large ribosomal subunit"/>
    <property type="evidence" value="ECO:0007669"/>
    <property type="project" value="TreeGrafter"/>
</dbReference>
<evidence type="ECO:0000256" key="3">
    <source>
        <dbReference type="ARBA" id="ARBA00023274"/>
    </source>
</evidence>
<proteinExistence type="inferred from homology"/>
<dbReference type="InterPro" id="IPR000456">
    <property type="entry name" value="Ribosomal_bL17"/>
</dbReference>
<sequence length="133" mass="15535">MRHRKSGRKLGRKTGHRRAVMSNLASRLIEHKRIKTTEAKAKELRMFIEPLVTFARRGDLHARRQVLRKIPHKDIVSILFNDIGPVYTERDGGYTRIIKLGFRDNDRAPVSMIEFVDFASEQLQKEPENVKKD</sequence>
<evidence type="ECO:0000256" key="1">
    <source>
        <dbReference type="ARBA" id="ARBA00008777"/>
    </source>
</evidence>
<dbReference type="InterPro" id="IPR036373">
    <property type="entry name" value="Ribosomal_bL17_sf"/>
</dbReference>
<keyword evidence="2" id="KW-0689">Ribosomal protein</keyword>
<dbReference type="AlphaFoldDB" id="A0A381UCI1"/>
<comment type="similarity">
    <text evidence="1">Belongs to the bacterial ribosomal protein bL17 family.</text>
</comment>
<gene>
    <name evidence="4" type="ORF">METZ01_LOCUS78305</name>
</gene>
<dbReference type="InterPro" id="IPR047859">
    <property type="entry name" value="Ribosomal_bL17_CS"/>
</dbReference>
<dbReference type="PANTHER" id="PTHR14413">
    <property type="entry name" value="RIBOSOMAL PROTEIN L17"/>
    <property type="match status" value="1"/>
</dbReference>
<dbReference type="PANTHER" id="PTHR14413:SF16">
    <property type="entry name" value="LARGE RIBOSOMAL SUBUNIT PROTEIN BL17M"/>
    <property type="match status" value="1"/>
</dbReference>
<dbReference type="Pfam" id="PF01196">
    <property type="entry name" value="Ribosomal_L17"/>
    <property type="match status" value="1"/>
</dbReference>
<name>A0A381UCI1_9ZZZZ</name>
<dbReference type="SUPFAM" id="SSF64263">
    <property type="entry name" value="Prokaryotic ribosomal protein L17"/>
    <property type="match status" value="1"/>
</dbReference>
<dbReference type="GO" id="GO:0003735">
    <property type="term" value="F:structural constituent of ribosome"/>
    <property type="evidence" value="ECO:0007669"/>
    <property type="project" value="InterPro"/>
</dbReference>
<evidence type="ECO:0000256" key="2">
    <source>
        <dbReference type="ARBA" id="ARBA00022980"/>
    </source>
</evidence>
<dbReference type="FunFam" id="3.90.1030.10:FF:000001">
    <property type="entry name" value="50S ribosomal protein L17"/>
    <property type="match status" value="1"/>
</dbReference>
<reference evidence="4" key="1">
    <citation type="submission" date="2018-05" db="EMBL/GenBank/DDBJ databases">
        <authorList>
            <person name="Lanie J.A."/>
            <person name="Ng W.-L."/>
            <person name="Kazmierczak K.M."/>
            <person name="Andrzejewski T.M."/>
            <person name="Davidsen T.M."/>
            <person name="Wayne K.J."/>
            <person name="Tettelin H."/>
            <person name="Glass J.I."/>
            <person name="Rusch D."/>
            <person name="Podicherti R."/>
            <person name="Tsui H.-C.T."/>
            <person name="Winkler M.E."/>
        </authorList>
    </citation>
    <scope>NUCLEOTIDE SEQUENCE</scope>
</reference>
<dbReference type="PROSITE" id="PS01167">
    <property type="entry name" value="RIBOSOMAL_L17"/>
    <property type="match status" value="1"/>
</dbReference>
<evidence type="ECO:0000313" key="4">
    <source>
        <dbReference type="EMBL" id="SVA25451.1"/>
    </source>
</evidence>
<dbReference type="GO" id="GO:0006412">
    <property type="term" value="P:translation"/>
    <property type="evidence" value="ECO:0007669"/>
    <property type="project" value="InterPro"/>
</dbReference>
<dbReference type="Gene3D" id="3.90.1030.10">
    <property type="entry name" value="Ribosomal protein L17"/>
    <property type="match status" value="1"/>
</dbReference>
<dbReference type="EMBL" id="UINC01006094">
    <property type="protein sequence ID" value="SVA25451.1"/>
    <property type="molecule type" value="Genomic_DNA"/>
</dbReference>
<keyword evidence="3" id="KW-0687">Ribonucleoprotein</keyword>
<organism evidence="4">
    <name type="scientific">marine metagenome</name>
    <dbReference type="NCBI Taxonomy" id="408172"/>
    <lineage>
        <taxon>unclassified sequences</taxon>
        <taxon>metagenomes</taxon>
        <taxon>ecological metagenomes</taxon>
    </lineage>
</organism>
<dbReference type="HAMAP" id="MF_01368">
    <property type="entry name" value="Ribosomal_bL17"/>
    <property type="match status" value="1"/>
</dbReference>
<evidence type="ECO:0008006" key="5">
    <source>
        <dbReference type="Google" id="ProtNLM"/>
    </source>
</evidence>
<accession>A0A381UCI1</accession>
<protein>
    <recommendedName>
        <fullName evidence="5">50S ribosomal protein L17</fullName>
    </recommendedName>
</protein>
<dbReference type="NCBIfam" id="TIGR00059">
    <property type="entry name" value="L17"/>
    <property type="match status" value="1"/>
</dbReference>